<dbReference type="AlphaFoldDB" id="A0AB37HEK1"/>
<dbReference type="SMART" id="SM00388">
    <property type="entry name" value="HisKA"/>
    <property type="match status" value="1"/>
</dbReference>
<evidence type="ECO:0000313" key="12">
    <source>
        <dbReference type="EMBL" id="QQX25916.1"/>
    </source>
</evidence>
<dbReference type="PROSITE" id="PS50113">
    <property type="entry name" value="PAC"/>
    <property type="match status" value="1"/>
</dbReference>
<dbReference type="Gene3D" id="1.10.287.130">
    <property type="match status" value="1"/>
</dbReference>
<evidence type="ECO:0000256" key="5">
    <source>
        <dbReference type="ARBA" id="ARBA00022741"/>
    </source>
</evidence>
<evidence type="ECO:0000256" key="8">
    <source>
        <dbReference type="ARBA" id="ARBA00022969"/>
    </source>
</evidence>
<gene>
    <name evidence="12" type="ORF">JGZ69_02915</name>
</gene>
<keyword evidence="4" id="KW-0808">Transferase</keyword>
<dbReference type="Pfam" id="PF02518">
    <property type="entry name" value="HATPase_c"/>
    <property type="match status" value="1"/>
</dbReference>
<evidence type="ECO:0000259" key="10">
    <source>
        <dbReference type="PROSITE" id="PS50109"/>
    </source>
</evidence>
<dbReference type="EMBL" id="CP066701">
    <property type="protein sequence ID" value="QQX25916.1"/>
    <property type="molecule type" value="Genomic_DNA"/>
</dbReference>
<dbReference type="InterPro" id="IPR000014">
    <property type="entry name" value="PAS"/>
</dbReference>
<dbReference type="GO" id="GO:0030435">
    <property type="term" value="P:sporulation resulting in formation of a cellular spore"/>
    <property type="evidence" value="ECO:0007669"/>
    <property type="project" value="UniProtKB-KW"/>
</dbReference>
<dbReference type="PRINTS" id="PR00344">
    <property type="entry name" value="BCTRLSENSOR"/>
</dbReference>
<organism evidence="12 13">
    <name type="scientific">Heyndrickxia sporothermodurans</name>
    <dbReference type="NCBI Taxonomy" id="46224"/>
    <lineage>
        <taxon>Bacteria</taxon>
        <taxon>Bacillati</taxon>
        <taxon>Bacillota</taxon>
        <taxon>Bacilli</taxon>
        <taxon>Bacillales</taxon>
        <taxon>Bacillaceae</taxon>
        <taxon>Heyndrickxia</taxon>
    </lineage>
</organism>
<dbReference type="KEGG" id="hspo:JGZ69_02915"/>
<dbReference type="PROSITE" id="PS50109">
    <property type="entry name" value="HIS_KIN"/>
    <property type="match status" value="1"/>
</dbReference>
<evidence type="ECO:0000256" key="9">
    <source>
        <dbReference type="ARBA" id="ARBA00023012"/>
    </source>
</evidence>
<dbReference type="CDD" id="cd00130">
    <property type="entry name" value="PAS"/>
    <property type="match status" value="1"/>
</dbReference>
<feature type="domain" description="Histidine kinase" evidence="10">
    <location>
        <begin position="200"/>
        <end position="404"/>
    </location>
</feature>
<evidence type="ECO:0000313" key="13">
    <source>
        <dbReference type="Proteomes" id="UP000595512"/>
    </source>
</evidence>
<dbReference type="InterPro" id="IPR036890">
    <property type="entry name" value="HATPase_C_sf"/>
</dbReference>
<reference evidence="12 13" key="1">
    <citation type="submission" date="2020-12" db="EMBL/GenBank/DDBJ databases">
        <title>Taxonomic evaluation of the Bacillus sporothermodurans group of bacteria based on whole genome sequences.</title>
        <authorList>
            <person name="Fiedler G."/>
            <person name="Herbstmann A.-D."/>
            <person name="Doll E."/>
            <person name="Wenning M."/>
            <person name="Brinks E."/>
            <person name="Kabisch J."/>
            <person name="Breitenwieser F."/>
            <person name="Lappann M."/>
            <person name="Boehnlein C."/>
            <person name="Franz C."/>
        </authorList>
    </citation>
    <scope>NUCLEOTIDE SEQUENCE [LARGE SCALE GENOMIC DNA]</scope>
    <source>
        <strain evidence="12 13">DSM 10599</strain>
    </source>
</reference>
<evidence type="ECO:0000256" key="4">
    <source>
        <dbReference type="ARBA" id="ARBA00022679"/>
    </source>
</evidence>
<dbReference type="PANTHER" id="PTHR43065:SF34">
    <property type="entry name" value="SPORULATION KINASE A"/>
    <property type="match status" value="1"/>
</dbReference>
<dbReference type="SMART" id="SM00091">
    <property type="entry name" value="PAS"/>
    <property type="match status" value="1"/>
</dbReference>
<feature type="domain" description="PAC" evidence="11">
    <location>
        <begin position="136"/>
        <end position="186"/>
    </location>
</feature>
<dbReference type="InterPro" id="IPR003661">
    <property type="entry name" value="HisK_dim/P_dom"/>
</dbReference>
<dbReference type="PANTHER" id="PTHR43065">
    <property type="entry name" value="SENSOR HISTIDINE KINASE"/>
    <property type="match status" value="1"/>
</dbReference>
<dbReference type="InterPro" id="IPR005467">
    <property type="entry name" value="His_kinase_dom"/>
</dbReference>
<dbReference type="Proteomes" id="UP000595512">
    <property type="component" value="Chromosome"/>
</dbReference>
<dbReference type="GO" id="GO:0005524">
    <property type="term" value="F:ATP binding"/>
    <property type="evidence" value="ECO:0007669"/>
    <property type="project" value="UniProtKB-KW"/>
</dbReference>
<sequence>MKKTAQIVLISISILFSVGQAVIKQTFHFSDIIDATIATVIAWFVGWQYDKLQYFAKQKKENEDCYRKLIDWLPNPIIIHDNEIIIYVNEAAISMVNVRSKHQIISKSIFDFISKEYIDRANERLHQVKKEGQPLPNIEYKLTRFDGQTIFFDAASVLLRYEGKDVILTIGKDVTDQKKQTDSLLQKSEKLALVGQMAAGIAHEIRNPLTSIKGFIQLFRSNTKQKEYYDLVLNELERINVILGEFLVLSKPSVVVFKENDVKKLINDVVTLINSQSILNNVQIKVEMDEHIPSISCEETQMKQVFINILKNSIEAMPNGGIIEIKVQEKKKGKLSICIIDQGTGIPSDRISTLGEPFYTTKEKGTGLGLMTCIRIIESHNGTFHISSELNKGTTVEITIPTITQPYIPIMIQLGDTSK</sequence>
<dbReference type="InterPro" id="IPR000700">
    <property type="entry name" value="PAS-assoc_C"/>
</dbReference>
<protein>
    <recommendedName>
        <fullName evidence="2">histidine kinase</fullName>
        <ecNumber evidence="2">2.7.13.3</ecNumber>
    </recommendedName>
</protein>
<keyword evidence="8" id="KW-0749">Sporulation</keyword>
<dbReference type="SMART" id="SM00387">
    <property type="entry name" value="HATPase_c"/>
    <property type="match status" value="1"/>
</dbReference>
<dbReference type="Gene3D" id="3.30.450.20">
    <property type="entry name" value="PAS domain"/>
    <property type="match status" value="1"/>
</dbReference>
<dbReference type="Pfam" id="PF13426">
    <property type="entry name" value="PAS_9"/>
    <property type="match status" value="1"/>
</dbReference>
<evidence type="ECO:0000256" key="7">
    <source>
        <dbReference type="ARBA" id="ARBA00022840"/>
    </source>
</evidence>
<evidence type="ECO:0000256" key="6">
    <source>
        <dbReference type="ARBA" id="ARBA00022777"/>
    </source>
</evidence>
<name>A0AB37HEK1_9BACI</name>
<dbReference type="SUPFAM" id="SSF55785">
    <property type="entry name" value="PYP-like sensor domain (PAS domain)"/>
    <property type="match status" value="1"/>
</dbReference>
<evidence type="ECO:0000256" key="1">
    <source>
        <dbReference type="ARBA" id="ARBA00000085"/>
    </source>
</evidence>
<keyword evidence="6" id="KW-0418">Kinase</keyword>
<dbReference type="RefSeq" id="WP_107957972.1">
    <property type="nucleotide sequence ID" value="NZ_CP066701.1"/>
</dbReference>
<dbReference type="FunFam" id="1.10.287.130:FF:000040">
    <property type="entry name" value="PAS domain-containing sensor histidine kinase"/>
    <property type="match status" value="1"/>
</dbReference>
<keyword evidence="9" id="KW-0902">Two-component regulatory system</keyword>
<dbReference type="SUPFAM" id="SSF47384">
    <property type="entry name" value="Homodimeric domain of signal transducing histidine kinase"/>
    <property type="match status" value="1"/>
</dbReference>
<evidence type="ECO:0000259" key="11">
    <source>
        <dbReference type="PROSITE" id="PS50113"/>
    </source>
</evidence>
<dbReference type="CDD" id="cd00075">
    <property type="entry name" value="HATPase"/>
    <property type="match status" value="1"/>
</dbReference>
<dbReference type="CDD" id="cd00082">
    <property type="entry name" value="HisKA"/>
    <property type="match status" value="1"/>
</dbReference>
<evidence type="ECO:0000256" key="3">
    <source>
        <dbReference type="ARBA" id="ARBA00022553"/>
    </source>
</evidence>
<dbReference type="GO" id="GO:0000155">
    <property type="term" value="F:phosphorelay sensor kinase activity"/>
    <property type="evidence" value="ECO:0007669"/>
    <property type="project" value="InterPro"/>
</dbReference>
<dbReference type="InterPro" id="IPR004358">
    <property type="entry name" value="Sig_transdc_His_kin-like_C"/>
</dbReference>
<dbReference type="InterPro" id="IPR003594">
    <property type="entry name" value="HATPase_dom"/>
</dbReference>
<dbReference type="Gene3D" id="3.30.565.10">
    <property type="entry name" value="Histidine kinase-like ATPase, C-terminal domain"/>
    <property type="match status" value="1"/>
</dbReference>
<dbReference type="SUPFAM" id="SSF55874">
    <property type="entry name" value="ATPase domain of HSP90 chaperone/DNA topoisomerase II/histidine kinase"/>
    <property type="match status" value="1"/>
</dbReference>
<comment type="catalytic activity">
    <reaction evidence="1">
        <text>ATP + protein L-histidine = ADP + protein N-phospho-L-histidine.</text>
        <dbReference type="EC" id="2.7.13.3"/>
    </reaction>
</comment>
<accession>A0AB37HEK1</accession>
<dbReference type="InterPro" id="IPR036097">
    <property type="entry name" value="HisK_dim/P_sf"/>
</dbReference>
<dbReference type="Pfam" id="PF00512">
    <property type="entry name" value="HisKA"/>
    <property type="match status" value="1"/>
</dbReference>
<keyword evidence="7" id="KW-0067">ATP-binding</keyword>
<dbReference type="EC" id="2.7.13.3" evidence="2"/>
<dbReference type="InterPro" id="IPR035965">
    <property type="entry name" value="PAS-like_dom_sf"/>
</dbReference>
<proteinExistence type="predicted"/>
<dbReference type="NCBIfam" id="TIGR00229">
    <property type="entry name" value="sensory_box"/>
    <property type="match status" value="1"/>
</dbReference>
<keyword evidence="5" id="KW-0547">Nucleotide-binding</keyword>
<keyword evidence="3" id="KW-0597">Phosphoprotein</keyword>
<evidence type="ECO:0000256" key="2">
    <source>
        <dbReference type="ARBA" id="ARBA00012438"/>
    </source>
</evidence>